<dbReference type="CDD" id="cd00093">
    <property type="entry name" value="HTH_XRE"/>
    <property type="match status" value="1"/>
</dbReference>
<dbReference type="SUPFAM" id="SSF47413">
    <property type="entry name" value="lambda repressor-like DNA-binding domains"/>
    <property type="match status" value="1"/>
</dbReference>
<dbReference type="STRING" id="91604.ID47_07015"/>
<dbReference type="GO" id="GO:0003677">
    <property type="term" value="F:DNA binding"/>
    <property type="evidence" value="ECO:0007669"/>
    <property type="project" value="InterPro"/>
</dbReference>
<dbReference type="HOGENOM" id="CLU_144725_3_1_5"/>
<dbReference type="Proteomes" id="UP000028926">
    <property type="component" value="Chromosome"/>
</dbReference>
<dbReference type="eggNOG" id="COG2944">
    <property type="taxonomic scope" value="Bacteria"/>
</dbReference>
<sequence>MGNRLIESMKEAVEFAKGDKNKGKTTKHKTVKAVSIPESINPREVRKALNMTQKEFAARYGFNLYTLRNWEHNRRHPDQAVLAYLYAISKHPQEIENSLRN</sequence>
<accession>A0A077AX40</accession>
<dbReference type="InterPro" id="IPR010982">
    <property type="entry name" value="Lambda_DNA-bd_dom_sf"/>
</dbReference>
<proteinExistence type="predicted"/>
<feature type="domain" description="HTH cro/C1-type" evidence="1">
    <location>
        <begin position="43"/>
        <end position="82"/>
    </location>
</feature>
<evidence type="ECO:0000259" key="1">
    <source>
        <dbReference type="PROSITE" id="PS50943"/>
    </source>
</evidence>
<dbReference type="EMBL" id="CP008941">
    <property type="protein sequence ID" value="AIK96544.1"/>
    <property type="molecule type" value="Genomic_DNA"/>
</dbReference>
<dbReference type="PROSITE" id="PS50943">
    <property type="entry name" value="HTH_CROC1"/>
    <property type="match status" value="1"/>
</dbReference>
<dbReference type="AlphaFoldDB" id="A0A077AX40"/>
<dbReference type="KEGG" id="paca:ID47_07015"/>
<dbReference type="Pfam" id="PF01381">
    <property type="entry name" value="HTH_3"/>
    <property type="match status" value="1"/>
</dbReference>
<name>A0A077AX40_9PROT</name>
<dbReference type="RefSeq" id="WP_038465055.1">
    <property type="nucleotide sequence ID" value="NZ_CP008941.1"/>
</dbReference>
<dbReference type="InterPro" id="IPR001387">
    <property type="entry name" value="Cro/C1-type_HTH"/>
</dbReference>
<evidence type="ECO:0000313" key="2">
    <source>
        <dbReference type="EMBL" id="AIK96544.1"/>
    </source>
</evidence>
<keyword evidence="3" id="KW-1185">Reference proteome</keyword>
<protein>
    <recommendedName>
        <fullName evidence="1">HTH cro/C1-type domain-containing protein</fullName>
    </recommendedName>
</protein>
<reference evidence="2 3" key="1">
    <citation type="submission" date="2014-07" db="EMBL/GenBank/DDBJ databases">
        <title>Comparative genomic insights into amoeba endosymbionts belonging to the families of Holosporaceae and Candidatus Midichloriaceae within Rickettsiales.</title>
        <authorList>
            <person name="Wang Z."/>
            <person name="Wu M."/>
        </authorList>
    </citation>
    <scope>NUCLEOTIDE SEQUENCE [LARGE SCALE GENOMIC DNA]</scope>
    <source>
        <strain evidence="2">PRA3</strain>
    </source>
</reference>
<organism evidence="2 3">
    <name type="scientific">Candidatus Odyssella acanthamoebae</name>
    <dbReference type="NCBI Taxonomy" id="91604"/>
    <lineage>
        <taxon>Bacteria</taxon>
        <taxon>Pseudomonadati</taxon>
        <taxon>Pseudomonadota</taxon>
        <taxon>Alphaproteobacteria</taxon>
        <taxon>Holosporales</taxon>
        <taxon>Candidatus Paracaedibacteraceae</taxon>
        <taxon>Candidatus Odyssella</taxon>
    </lineage>
</organism>
<gene>
    <name evidence="2" type="ORF">ID47_07015</name>
</gene>
<evidence type="ECO:0000313" key="3">
    <source>
        <dbReference type="Proteomes" id="UP000028926"/>
    </source>
</evidence>
<dbReference type="Gene3D" id="1.10.260.40">
    <property type="entry name" value="lambda repressor-like DNA-binding domains"/>
    <property type="match status" value="1"/>
</dbReference>